<dbReference type="RefSeq" id="WP_027825504.1">
    <property type="nucleotide sequence ID" value="NZ_AZFB01000003.1"/>
</dbReference>
<sequence>MTDYKLSEEKREYYRRKQREYRERLKKKAETGDMAATRQIQKSKEKTGFYKAKSYIKTKATEEELSILRQAILDREALLKKEK</sequence>
<organism evidence="1 2">
    <name type="scientific">Lactobacillus psittaci DSM 15354</name>
    <dbReference type="NCBI Taxonomy" id="1122152"/>
    <lineage>
        <taxon>Bacteria</taxon>
        <taxon>Bacillati</taxon>
        <taxon>Bacillota</taxon>
        <taxon>Bacilli</taxon>
        <taxon>Lactobacillales</taxon>
        <taxon>Lactobacillaceae</taxon>
        <taxon>Lactobacillus</taxon>
    </lineage>
</organism>
<protein>
    <submittedName>
        <fullName evidence="1">Uncharacterized protein</fullName>
    </submittedName>
</protein>
<name>A0A0R1SAY6_9LACO</name>
<dbReference type="Proteomes" id="UP000051931">
    <property type="component" value="Unassembled WGS sequence"/>
</dbReference>
<dbReference type="PATRIC" id="fig|1122152.4.peg.782"/>
<comment type="caution">
    <text evidence="1">The sequence shown here is derived from an EMBL/GenBank/DDBJ whole genome shotgun (WGS) entry which is preliminary data.</text>
</comment>
<reference evidence="1 2" key="1">
    <citation type="journal article" date="2015" name="Genome Announc.">
        <title>Expanding the biotechnology potential of lactobacilli through comparative genomics of 213 strains and associated genera.</title>
        <authorList>
            <person name="Sun Z."/>
            <person name="Harris H.M."/>
            <person name="McCann A."/>
            <person name="Guo C."/>
            <person name="Argimon S."/>
            <person name="Zhang W."/>
            <person name="Yang X."/>
            <person name="Jeffery I.B."/>
            <person name="Cooney J.C."/>
            <person name="Kagawa T.F."/>
            <person name="Liu W."/>
            <person name="Song Y."/>
            <person name="Salvetti E."/>
            <person name="Wrobel A."/>
            <person name="Rasinkangas P."/>
            <person name="Parkhill J."/>
            <person name="Rea M.C."/>
            <person name="O'Sullivan O."/>
            <person name="Ritari J."/>
            <person name="Douillard F.P."/>
            <person name="Paul Ross R."/>
            <person name="Yang R."/>
            <person name="Briner A.E."/>
            <person name="Felis G.E."/>
            <person name="de Vos W.M."/>
            <person name="Barrangou R."/>
            <person name="Klaenhammer T.R."/>
            <person name="Caufield P.W."/>
            <person name="Cui Y."/>
            <person name="Zhang H."/>
            <person name="O'Toole P.W."/>
        </authorList>
    </citation>
    <scope>NUCLEOTIDE SEQUENCE [LARGE SCALE GENOMIC DNA]</scope>
    <source>
        <strain evidence="1 2">DSM 15354</strain>
    </source>
</reference>
<dbReference type="EMBL" id="AZFB01000003">
    <property type="protein sequence ID" value="KRL63525.1"/>
    <property type="molecule type" value="Genomic_DNA"/>
</dbReference>
<evidence type="ECO:0000313" key="1">
    <source>
        <dbReference type="EMBL" id="KRL63525.1"/>
    </source>
</evidence>
<evidence type="ECO:0000313" key="2">
    <source>
        <dbReference type="Proteomes" id="UP000051931"/>
    </source>
</evidence>
<proteinExistence type="predicted"/>
<keyword evidence="2" id="KW-1185">Reference proteome</keyword>
<dbReference type="AlphaFoldDB" id="A0A0R1SAY6"/>
<gene>
    <name evidence="1" type="ORF">FC23_GL000768</name>
</gene>
<accession>A0A0R1SAY6</accession>